<proteinExistence type="predicted"/>
<evidence type="ECO:0000313" key="3">
    <source>
        <dbReference type="Proteomes" id="UP000287687"/>
    </source>
</evidence>
<dbReference type="AlphaFoldDB" id="A0A3S3RKG0"/>
<keyword evidence="3" id="KW-1185">Reference proteome</keyword>
<protein>
    <submittedName>
        <fullName evidence="2">Transcriptional regulator</fullName>
    </submittedName>
</protein>
<dbReference type="EMBL" id="SBIP01000002">
    <property type="protein sequence ID" value="RWX78532.1"/>
    <property type="molecule type" value="Genomic_DNA"/>
</dbReference>
<evidence type="ECO:0000313" key="2">
    <source>
        <dbReference type="EMBL" id="RWX78532.1"/>
    </source>
</evidence>
<comment type="caution">
    <text evidence="2">The sequence shown here is derived from an EMBL/GenBank/DDBJ whole genome shotgun (WGS) entry which is preliminary data.</text>
</comment>
<sequence>MGKPDEAENLILLIWRKARPVPSRYKTLTDYRFWILFVSPPTIIVIAADAGLRDSLVFALEVEGYRVEAHDSWQGCSARGEPCLCMILDGDLVANRRCLLEHMPLDGGDLILLTDGLSPVPKDLRADILTKPFAGGDLLRLVKNLPRMACPA</sequence>
<gene>
    <name evidence="2" type="ORF">EPK99_07925</name>
</gene>
<dbReference type="RefSeq" id="WP_128442510.1">
    <property type="nucleotide sequence ID" value="NZ_SBIP01000002.1"/>
</dbReference>
<keyword evidence="1" id="KW-1133">Transmembrane helix</keyword>
<organism evidence="2 3">
    <name type="scientific">Neorhizobium lilium</name>
    <dbReference type="NCBI Taxonomy" id="2503024"/>
    <lineage>
        <taxon>Bacteria</taxon>
        <taxon>Pseudomonadati</taxon>
        <taxon>Pseudomonadota</taxon>
        <taxon>Alphaproteobacteria</taxon>
        <taxon>Hyphomicrobiales</taxon>
        <taxon>Rhizobiaceae</taxon>
        <taxon>Rhizobium/Agrobacterium group</taxon>
        <taxon>Neorhizobium</taxon>
    </lineage>
</organism>
<dbReference type="OrthoDB" id="8030657at2"/>
<keyword evidence="1" id="KW-0812">Transmembrane</keyword>
<evidence type="ECO:0000256" key="1">
    <source>
        <dbReference type="SAM" id="Phobius"/>
    </source>
</evidence>
<name>A0A3S3RKG0_9HYPH</name>
<accession>A0A3S3RKG0</accession>
<keyword evidence="1" id="KW-0472">Membrane</keyword>
<reference evidence="2 3" key="1">
    <citation type="submission" date="2019-01" db="EMBL/GenBank/DDBJ databases">
        <title>The draft genome of Rhizobium sp. 24NR.</title>
        <authorList>
            <person name="Liu L."/>
            <person name="Liang L."/>
            <person name="Shi S."/>
            <person name="Xu L."/>
            <person name="Wang X."/>
            <person name="Li L."/>
            <person name="Zhang X."/>
        </authorList>
    </citation>
    <scope>NUCLEOTIDE SEQUENCE [LARGE SCALE GENOMIC DNA]</scope>
    <source>
        <strain evidence="2 3">24NR</strain>
    </source>
</reference>
<dbReference type="Proteomes" id="UP000287687">
    <property type="component" value="Unassembled WGS sequence"/>
</dbReference>
<feature type="transmembrane region" description="Helical" evidence="1">
    <location>
        <begin position="31"/>
        <end position="52"/>
    </location>
</feature>